<protein>
    <recommendedName>
        <fullName evidence="3">Acetyltransferase</fullName>
    </recommendedName>
</protein>
<reference evidence="1 2" key="1">
    <citation type="submission" date="2015-01" db="EMBL/GenBank/DDBJ databases">
        <title>Comparative genomics of the lactic acid bacteria isolated from the honey bee gut.</title>
        <authorList>
            <person name="Ellegaard K.M."/>
            <person name="Tamarit D."/>
            <person name="Javelind E."/>
            <person name="Olofsson T."/>
            <person name="Andersson S.G."/>
            <person name="Vasquez A."/>
        </authorList>
    </citation>
    <scope>NUCLEOTIDE SEQUENCE [LARGE SCALE GENOMIC DNA]</scope>
    <source>
        <strain evidence="1 2">Hma2</strain>
    </source>
</reference>
<dbReference type="AlphaFoldDB" id="A0A0F4L879"/>
<dbReference type="PATRIC" id="fig|1218506.3.peg.1932"/>
<name>A0A0F4L879_9LACO</name>
<sequence>MYGSLLANVSPDRKIKEAVEQFPQHTQAYYLENKPVGLMTCWQNAFHPYSLNFAGYLAPKLTSGEQMQVYEQILTDLKAKAQKNHQNALITYDYAPQLLFNAIGQKNGFKLIRTTVEPQMPLKRVLKNILIDTDLQLITLHEIKKDSVMMNKLAQVSFSDYQKNHLANPVAKIPLSEWSKTIFTDQLEHAPLALIAAGQIKAYCFSFEDTPQELTLGWMGAVKPNLLDQLQQQLLNWAQAKYQTLSGEFDSTDPLATRTYSKYAFNLCPIYETYLKKLN</sequence>
<dbReference type="HOGENOM" id="CLU_1097488_0_0_9"/>
<evidence type="ECO:0000313" key="1">
    <source>
        <dbReference type="EMBL" id="KJY54825.1"/>
    </source>
</evidence>
<proteinExistence type="predicted"/>
<dbReference type="OrthoDB" id="2286959at2"/>
<dbReference type="STRING" id="1218506.JF75_18330"/>
<accession>A0A0F4L879</accession>
<evidence type="ECO:0008006" key="3">
    <source>
        <dbReference type="Google" id="ProtNLM"/>
    </source>
</evidence>
<evidence type="ECO:0000313" key="2">
    <source>
        <dbReference type="Proteomes" id="UP000033612"/>
    </source>
</evidence>
<dbReference type="Proteomes" id="UP000033612">
    <property type="component" value="Unassembled WGS sequence"/>
</dbReference>
<keyword evidence="2" id="KW-1185">Reference proteome</keyword>
<dbReference type="RefSeq" id="WP_046332769.1">
    <property type="nucleotide sequence ID" value="NZ_JBHTBO010000012.1"/>
</dbReference>
<gene>
    <name evidence="1" type="ORF">JF75_18330</name>
</gene>
<organism evidence="1 2">
    <name type="scientific">Lactobacillus kimbladii</name>
    <dbReference type="NCBI Taxonomy" id="1218506"/>
    <lineage>
        <taxon>Bacteria</taxon>
        <taxon>Bacillati</taxon>
        <taxon>Bacillota</taxon>
        <taxon>Bacilli</taxon>
        <taxon>Lactobacillales</taxon>
        <taxon>Lactobacillaceae</taxon>
        <taxon>Lactobacillus</taxon>
    </lineage>
</organism>
<dbReference type="Gene3D" id="3.40.630.30">
    <property type="match status" value="1"/>
</dbReference>
<comment type="caution">
    <text evidence="1">The sequence shown here is derived from an EMBL/GenBank/DDBJ whole genome shotgun (WGS) entry which is preliminary data.</text>
</comment>
<dbReference type="EMBL" id="JXLH01000029">
    <property type="protein sequence ID" value="KJY54825.1"/>
    <property type="molecule type" value="Genomic_DNA"/>
</dbReference>